<dbReference type="InterPro" id="IPR032861">
    <property type="entry name" value="TAXi_N"/>
</dbReference>
<dbReference type="InterPro" id="IPR033121">
    <property type="entry name" value="PEPTIDASE_A1"/>
</dbReference>
<dbReference type="FunFam" id="2.40.70.10:FF:000021">
    <property type="entry name" value="Aspartyl protease AED1"/>
    <property type="match status" value="1"/>
</dbReference>
<evidence type="ECO:0000256" key="4">
    <source>
        <dbReference type="ARBA" id="ARBA00022750"/>
    </source>
</evidence>
<dbReference type="Gene3D" id="2.40.70.10">
    <property type="entry name" value="Acid Proteases"/>
    <property type="match status" value="2"/>
</dbReference>
<dbReference type="GO" id="GO:0004190">
    <property type="term" value="F:aspartic-type endopeptidase activity"/>
    <property type="evidence" value="ECO:0007669"/>
    <property type="project" value="UniProtKB-KW"/>
</dbReference>
<keyword evidence="3 8" id="KW-0732">Signal</keyword>
<organism evidence="10 11">
    <name type="scientific">Setaria viridis</name>
    <name type="common">Green bristlegrass</name>
    <name type="synonym">Setaria italica subsp. viridis</name>
    <dbReference type="NCBI Taxonomy" id="4556"/>
    <lineage>
        <taxon>Eukaryota</taxon>
        <taxon>Viridiplantae</taxon>
        <taxon>Streptophyta</taxon>
        <taxon>Embryophyta</taxon>
        <taxon>Tracheophyta</taxon>
        <taxon>Spermatophyta</taxon>
        <taxon>Magnoliopsida</taxon>
        <taxon>Liliopsida</taxon>
        <taxon>Poales</taxon>
        <taxon>Poaceae</taxon>
        <taxon>PACMAD clade</taxon>
        <taxon>Panicoideae</taxon>
        <taxon>Panicodae</taxon>
        <taxon>Paniceae</taxon>
        <taxon>Cenchrinae</taxon>
        <taxon>Setaria</taxon>
    </lineage>
</organism>
<dbReference type="EMBL" id="CM016555">
    <property type="protein sequence ID" value="TKW19336.1"/>
    <property type="molecule type" value="Genomic_DNA"/>
</dbReference>
<keyword evidence="2" id="KW-0645">Protease</keyword>
<keyword evidence="4" id="KW-0064">Aspartyl protease</keyword>
<keyword evidence="6" id="KW-1015">Disulfide bond</keyword>
<dbReference type="OMA" id="KEMKAYP"/>
<evidence type="ECO:0000256" key="5">
    <source>
        <dbReference type="ARBA" id="ARBA00022801"/>
    </source>
</evidence>
<dbReference type="Gramene" id="TKW19336">
    <property type="protein sequence ID" value="TKW19336"/>
    <property type="gene ID" value="SEVIR_4G013700v2"/>
</dbReference>
<feature type="chain" id="PRO_5020820520" description="Peptidase A1 domain-containing protein" evidence="8">
    <location>
        <begin position="21"/>
        <end position="450"/>
    </location>
</feature>
<accession>A0A4V6D7R5</accession>
<dbReference type="FunFam" id="2.40.70.10:FF:000013">
    <property type="entry name" value="Aspartyl protease AED1"/>
    <property type="match status" value="1"/>
</dbReference>
<reference evidence="10" key="1">
    <citation type="submission" date="2019-03" db="EMBL/GenBank/DDBJ databases">
        <title>WGS assembly of Setaria viridis.</title>
        <authorList>
            <person name="Huang P."/>
            <person name="Jenkins J."/>
            <person name="Grimwood J."/>
            <person name="Barry K."/>
            <person name="Healey A."/>
            <person name="Mamidi S."/>
            <person name="Sreedasyam A."/>
            <person name="Shu S."/>
            <person name="Feldman M."/>
            <person name="Wu J."/>
            <person name="Yu Y."/>
            <person name="Chen C."/>
            <person name="Johnson J."/>
            <person name="Rokhsar D."/>
            <person name="Baxter I."/>
            <person name="Schmutz J."/>
            <person name="Brutnell T."/>
            <person name="Kellogg E."/>
        </authorList>
    </citation>
    <scope>NUCLEOTIDE SEQUENCE [LARGE SCALE GENOMIC DNA]</scope>
</reference>
<dbReference type="AlphaFoldDB" id="A0A4V6D7R5"/>
<evidence type="ECO:0000259" key="9">
    <source>
        <dbReference type="PROSITE" id="PS51767"/>
    </source>
</evidence>
<dbReference type="InterPro" id="IPR032799">
    <property type="entry name" value="TAXi_C"/>
</dbReference>
<dbReference type="PRINTS" id="PR00792">
    <property type="entry name" value="PEPSIN"/>
</dbReference>
<protein>
    <recommendedName>
        <fullName evidence="9">Peptidase A1 domain-containing protein</fullName>
    </recommendedName>
</protein>
<dbReference type="InterPro" id="IPR021109">
    <property type="entry name" value="Peptidase_aspartic_dom_sf"/>
</dbReference>
<comment type="similarity">
    <text evidence="1">Belongs to the peptidase A1 family.</text>
</comment>
<dbReference type="SUPFAM" id="SSF50630">
    <property type="entry name" value="Acid proteases"/>
    <property type="match status" value="1"/>
</dbReference>
<dbReference type="Proteomes" id="UP000298652">
    <property type="component" value="Chromosome 4"/>
</dbReference>
<evidence type="ECO:0000313" key="11">
    <source>
        <dbReference type="Proteomes" id="UP000298652"/>
    </source>
</evidence>
<evidence type="ECO:0000256" key="3">
    <source>
        <dbReference type="ARBA" id="ARBA00022729"/>
    </source>
</evidence>
<feature type="signal peptide" evidence="8">
    <location>
        <begin position="1"/>
        <end position="20"/>
    </location>
</feature>
<evidence type="ECO:0000313" key="10">
    <source>
        <dbReference type="EMBL" id="TKW19336.1"/>
    </source>
</evidence>
<sequence>MIPVWPLLLLFSISSPIADATRSSLMKSNAVCSGQRVSIPSSSGAWLPLNHRHGPCSPSPSSERIPSTADVLLSGRLRADSIRRRLNGSAAAAERSDVVTVPTTLGTSLGNYEYVVTVGLGTPAVTQTVIMDTGSDVSWVQCRPCPVPAPCHVQKDPVFDPAGSATYSAFSCSSTACLGLGRRRAASNGCSGSSPCQYIVKYGAGSNSTGTYSSDKLTLTPAYAVDGFRFGCSHADPLFSDLTDGLIALGGGSLSLVSQMAEKAFSYCLPPTASHSGFLTLGVPRVSSSRFVVTPMHSIGNIKTYYGVLLQGITVAGRRLGIPPSVFAAGSVVDSGTVVTELPLTAYRALQAAFTKEMRMYPQVAPKNGFDTCFNLTTGGEVKLPSVALVFDRGASVELDPSGIIFDGCLAFASTGDDTSFGIIGNVQQRTFEVLYDIAGQAVGFRRGAC</sequence>
<evidence type="ECO:0000256" key="7">
    <source>
        <dbReference type="PIRSR" id="PIRSR601461-1"/>
    </source>
</evidence>
<dbReference type="InterPro" id="IPR001461">
    <property type="entry name" value="Aspartic_peptidase_A1"/>
</dbReference>
<dbReference type="PANTHER" id="PTHR13683">
    <property type="entry name" value="ASPARTYL PROTEASES"/>
    <property type="match status" value="1"/>
</dbReference>
<dbReference type="Pfam" id="PF14541">
    <property type="entry name" value="TAXi_C"/>
    <property type="match status" value="1"/>
</dbReference>
<evidence type="ECO:0000256" key="2">
    <source>
        <dbReference type="ARBA" id="ARBA00022670"/>
    </source>
</evidence>
<dbReference type="Pfam" id="PF14543">
    <property type="entry name" value="TAXi_N"/>
    <property type="match status" value="1"/>
</dbReference>
<dbReference type="PANTHER" id="PTHR13683:SF716">
    <property type="entry name" value="OS06G0119600 PROTEIN"/>
    <property type="match status" value="1"/>
</dbReference>
<keyword evidence="5" id="KW-0378">Hydrolase</keyword>
<evidence type="ECO:0000256" key="8">
    <source>
        <dbReference type="SAM" id="SignalP"/>
    </source>
</evidence>
<evidence type="ECO:0000256" key="1">
    <source>
        <dbReference type="ARBA" id="ARBA00007447"/>
    </source>
</evidence>
<feature type="active site" evidence="7">
    <location>
        <position position="132"/>
    </location>
</feature>
<gene>
    <name evidence="10" type="ORF">SEVIR_4G013700v2</name>
</gene>
<name>A0A4V6D7R5_SETVI</name>
<feature type="domain" description="Peptidase A1" evidence="9">
    <location>
        <begin position="114"/>
        <end position="446"/>
    </location>
</feature>
<keyword evidence="11" id="KW-1185">Reference proteome</keyword>
<proteinExistence type="inferred from homology"/>
<dbReference type="PROSITE" id="PS51767">
    <property type="entry name" value="PEPTIDASE_A1"/>
    <property type="match status" value="1"/>
</dbReference>
<dbReference type="GO" id="GO:0006508">
    <property type="term" value="P:proteolysis"/>
    <property type="evidence" value="ECO:0007669"/>
    <property type="project" value="UniProtKB-KW"/>
</dbReference>
<feature type="active site" evidence="7">
    <location>
        <position position="334"/>
    </location>
</feature>
<evidence type="ECO:0000256" key="6">
    <source>
        <dbReference type="ARBA" id="ARBA00023157"/>
    </source>
</evidence>